<evidence type="ECO:0000256" key="9">
    <source>
        <dbReference type="ARBA" id="ARBA00022801"/>
    </source>
</evidence>
<evidence type="ECO:0000256" key="14">
    <source>
        <dbReference type="ARBA" id="ARBA00023239"/>
    </source>
</evidence>
<comment type="similarity">
    <text evidence="2 19">Belongs to the SOS response-associated peptidase family.</text>
</comment>
<keyword evidence="13" id="KW-0238">DNA-binding</keyword>
<sequence length="404" mass="45741">MHSRSAPSNAPTLHAPENAVESRKIAREKMAAVNSAVEDLHGGWATYRFSGKQSDLKSQNTTLQHGTRMCGRTACTLAPDDVSKACSYQDKQGRQKCPKWRDGDTDKYQPSYNKSPQSNNPVLLSLKHFQKDADSSERVLAAMRWGLIPSWFNELDPSKMQYKTNNCRSDTITEKALYKAPLFKGRRCVVLADGFYEWKRQDGEKQPYYIYFPQIKSEKFSEEQDMMDWNGQRLLTMAGLFDCWEPPSGGEPLYSYTVITVDSSKTMNCIHDRMPAILDGDEAIRKWLDFGEVSTQDALKLIHPIENITYHPVSTVVNNSRNNSMECIAAVILTQKKGPALSASSKKMLEWLQNKSPKKEESRSIIQSPKLSQFGVPPKKTSAGLMQQWLKKEDGEPSPKRAKK</sequence>
<dbReference type="OrthoDB" id="2111841at2759"/>
<keyword evidence="14" id="KW-0456">Lyase</keyword>
<evidence type="ECO:0000313" key="22">
    <source>
        <dbReference type="RefSeq" id="XP_041445184.1"/>
    </source>
</evidence>
<reference evidence="22" key="1">
    <citation type="submission" date="2025-08" db="UniProtKB">
        <authorList>
            <consortium name="RefSeq"/>
        </authorList>
    </citation>
    <scope>IDENTIFICATION</scope>
    <source>
        <strain evidence="22">J_2021</strain>
        <tissue evidence="22">Erythrocytes</tissue>
    </source>
</reference>
<feature type="compositionally biased region" description="Polar residues" evidence="20">
    <location>
        <begin position="1"/>
        <end position="11"/>
    </location>
</feature>
<keyword evidence="12" id="KW-0190">Covalent protein-DNA linkage</keyword>
<keyword evidence="10" id="KW-0068">Autocatalytic cleavage</keyword>
<evidence type="ECO:0000256" key="19">
    <source>
        <dbReference type="RuleBase" id="RU364100"/>
    </source>
</evidence>
<comment type="subcellular location">
    <subcellularLocation>
        <location evidence="1">Chromosome</location>
    </subcellularLocation>
</comment>
<accession>A0A8J1MTM5</accession>
<evidence type="ECO:0000256" key="18">
    <source>
        <dbReference type="ARBA" id="ARBA00062089"/>
    </source>
</evidence>
<dbReference type="EC" id="3.4.-.-" evidence="19"/>
<dbReference type="SUPFAM" id="SSF143081">
    <property type="entry name" value="BB1717-like"/>
    <property type="match status" value="1"/>
</dbReference>
<dbReference type="InterPro" id="IPR003738">
    <property type="entry name" value="SRAP"/>
</dbReference>
<evidence type="ECO:0000256" key="12">
    <source>
        <dbReference type="ARBA" id="ARBA00023124"/>
    </source>
</evidence>
<dbReference type="GO" id="GO:0003697">
    <property type="term" value="F:single-stranded DNA binding"/>
    <property type="evidence" value="ECO:0007669"/>
    <property type="project" value="InterPro"/>
</dbReference>
<dbReference type="AlphaFoldDB" id="A0A8J1MTM5"/>
<evidence type="ECO:0000256" key="13">
    <source>
        <dbReference type="ARBA" id="ARBA00023125"/>
    </source>
</evidence>
<keyword evidence="5" id="KW-1017">Isopeptide bond</keyword>
<evidence type="ECO:0000256" key="5">
    <source>
        <dbReference type="ARBA" id="ARBA00022499"/>
    </source>
</evidence>
<feature type="region of interest" description="Disordered" evidence="20">
    <location>
        <begin position="94"/>
        <end position="117"/>
    </location>
</feature>
<evidence type="ECO:0000256" key="17">
    <source>
        <dbReference type="ARBA" id="ARBA00031130"/>
    </source>
</evidence>
<keyword evidence="9 19" id="KW-0378">Hydrolase</keyword>
<keyword evidence="21" id="KW-1185">Reference proteome</keyword>
<proteinExistence type="inferred from homology"/>
<evidence type="ECO:0000256" key="16">
    <source>
        <dbReference type="ARBA" id="ARBA00030898"/>
    </source>
</evidence>
<keyword evidence="4" id="KW-0158">Chromosome</keyword>
<dbReference type="RefSeq" id="XP_041445184.1">
    <property type="nucleotide sequence ID" value="XM_041589250.1"/>
</dbReference>
<feature type="compositionally biased region" description="Polar residues" evidence="20">
    <location>
        <begin position="108"/>
        <end position="117"/>
    </location>
</feature>
<evidence type="ECO:0000256" key="4">
    <source>
        <dbReference type="ARBA" id="ARBA00022454"/>
    </source>
</evidence>
<evidence type="ECO:0000256" key="1">
    <source>
        <dbReference type="ARBA" id="ARBA00004286"/>
    </source>
</evidence>
<dbReference type="Proteomes" id="UP000186698">
    <property type="component" value="Chromosome 4L"/>
</dbReference>
<dbReference type="Gene3D" id="3.90.1680.10">
    <property type="entry name" value="SOS response associated peptidase-like"/>
    <property type="match status" value="1"/>
</dbReference>
<evidence type="ECO:0000256" key="10">
    <source>
        <dbReference type="ARBA" id="ARBA00022813"/>
    </source>
</evidence>
<name>A0A8J1MTM5_XENLA</name>
<evidence type="ECO:0000256" key="6">
    <source>
        <dbReference type="ARBA" id="ARBA00022553"/>
    </source>
</evidence>
<keyword evidence="6" id="KW-0597">Phosphoprotein</keyword>
<evidence type="ECO:0000256" key="2">
    <source>
        <dbReference type="ARBA" id="ARBA00008136"/>
    </source>
</evidence>
<comment type="function">
    <text evidence="19">Sensor of abasic sites in single-stranded DNA (ssDNA) required to preserve genome integrity by promoting error-free repair of abasic sites. Acts as an enzyme that recognizes and binds abasic sites in ssDNA at replication forks and chemically modifies the lesion by forming a covalent cross-link with DNA: forms a stable thiazolidine linkage between a ring-opened abasic site and the alpha-amino and sulfhydryl substituents of its N-terminal catalytic cysteine residue. The HMCES DNA-protein cross-link is then either reversed or degraded. HMCES is able to catalyze the reversal of its thiazolidine cross-link and cycle between a cross-link and a non-cross-linked state depending on DNA context: mediates self-reversal of the thiazolidine cross-link in double stranded DNA, allowing APEX1 to initiate downstream repair of abasic sites. The HMCES DNA-protein cross-link can also be degraded by the SPRTN metalloprotease following unfolding by the BRIP1/FANCJ helicase. Acts as a protease: mediates autocatalytic processing of its N-terminal methionine in order to expose the catalytic cysteine.</text>
</comment>
<dbReference type="Pfam" id="PF02586">
    <property type="entry name" value="SRAP"/>
    <property type="match status" value="1"/>
</dbReference>
<keyword evidence="7 19" id="KW-0645">Protease</keyword>
<dbReference type="CTD" id="432224"/>
<feature type="region of interest" description="Disordered" evidence="20">
    <location>
        <begin position="1"/>
        <end position="24"/>
    </location>
</feature>
<evidence type="ECO:0000256" key="11">
    <source>
        <dbReference type="ARBA" id="ARBA00022843"/>
    </source>
</evidence>
<dbReference type="GO" id="GO:0008233">
    <property type="term" value="F:peptidase activity"/>
    <property type="evidence" value="ECO:0007669"/>
    <property type="project" value="UniProtKB-KW"/>
</dbReference>
<evidence type="ECO:0000256" key="3">
    <source>
        <dbReference type="ARBA" id="ARBA00015888"/>
    </source>
</evidence>
<keyword evidence="11" id="KW-0832">Ubl conjugation</keyword>
<feature type="region of interest" description="Disordered" evidence="20">
    <location>
        <begin position="354"/>
        <end position="404"/>
    </location>
</feature>
<dbReference type="GO" id="GO:0016829">
    <property type="term" value="F:lyase activity"/>
    <property type="evidence" value="ECO:0007669"/>
    <property type="project" value="UniProtKB-KW"/>
</dbReference>
<dbReference type="FunFam" id="3.90.1680.10:FF:000001">
    <property type="entry name" value="Abasic site processing protein HMCES"/>
    <property type="match status" value="1"/>
</dbReference>
<comment type="subunit">
    <text evidence="18">Interacts (via PIP-box motif) with PCNA.</text>
</comment>
<evidence type="ECO:0000256" key="7">
    <source>
        <dbReference type="ARBA" id="ARBA00022670"/>
    </source>
</evidence>
<protein>
    <recommendedName>
        <fullName evidence="3 19">Abasic site processing protein HMCES</fullName>
        <shortName evidence="19">ES cell-specific 5hmC-binding protein</shortName>
        <ecNumber evidence="19">3.4.-.-</ecNumber>
    </recommendedName>
    <alternativeName>
        <fullName evidence="15 19">Embryonic stem cell-specific 5-hydroxymethylcytosine-binding protein</fullName>
    </alternativeName>
    <alternativeName>
        <fullName evidence="16 19">Peptidase HMCES</fullName>
    </alternativeName>
    <alternativeName>
        <fullName evidence="17 19">SRAP domain-containing protein 1</fullName>
    </alternativeName>
</protein>
<dbReference type="InterPro" id="IPR036590">
    <property type="entry name" value="SRAP-like"/>
</dbReference>
<dbReference type="GO" id="GO:0005694">
    <property type="term" value="C:chromosome"/>
    <property type="evidence" value="ECO:0007669"/>
    <property type="project" value="UniProtKB-SubCell"/>
</dbReference>
<dbReference type="PANTHER" id="PTHR13604">
    <property type="entry name" value="DC12-RELATED"/>
    <property type="match status" value="1"/>
</dbReference>
<evidence type="ECO:0000256" key="20">
    <source>
        <dbReference type="SAM" id="MobiDB-lite"/>
    </source>
</evidence>
<organism evidence="21 22">
    <name type="scientific">Xenopus laevis</name>
    <name type="common">African clawed frog</name>
    <dbReference type="NCBI Taxonomy" id="8355"/>
    <lineage>
        <taxon>Eukaryota</taxon>
        <taxon>Metazoa</taxon>
        <taxon>Chordata</taxon>
        <taxon>Craniata</taxon>
        <taxon>Vertebrata</taxon>
        <taxon>Euteleostomi</taxon>
        <taxon>Amphibia</taxon>
        <taxon>Batrachia</taxon>
        <taxon>Anura</taxon>
        <taxon>Pipoidea</taxon>
        <taxon>Pipidae</taxon>
        <taxon>Xenopodinae</taxon>
        <taxon>Xenopus</taxon>
        <taxon>Xenopus</taxon>
    </lineage>
</organism>
<dbReference type="GeneID" id="432224"/>
<evidence type="ECO:0000256" key="8">
    <source>
        <dbReference type="ARBA" id="ARBA00022763"/>
    </source>
</evidence>
<keyword evidence="8" id="KW-0227">DNA damage</keyword>
<dbReference type="GO" id="GO:0016446">
    <property type="term" value="P:somatic hypermutation of immunoglobulin genes"/>
    <property type="evidence" value="ECO:0007669"/>
    <property type="project" value="UniProtKB-ARBA"/>
</dbReference>
<dbReference type="GO" id="GO:0006508">
    <property type="term" value="P:proteolysis"/>
    <property type="evidence" value="ECO:0007669"/>
    <property type="project" value="UniProtKB-KW"/>
</dbReference>
<feature type="compositionally biased region" description="Basic and acidic residues" evidence="20">
    <location>
        <begin position="390"/>
        <end position="404"/>
    </location>
</feature>
<evidence type="ECO:0000256" key="15">
    <source>
        <dbReference type="ARBA" id="ARBA00030390"/>
    </source>
</evidence>
<dbReference type="PANTHER" id="PTHR13604:SF0">
    <property type="entry name" value="ABASIC SITE PROCESSING PROTEIN HMCES"/>
    <property type="match status" value="1"/>
</dbReference>
<dbReference type="GO" id="GO:0106300">
    <property type="term" value="P:protein-DNA covalent cross-linking repair"/>
    <property type="evidence" value="ECO:0007669"/>
    <property type="project" value="InterPro"/>
</dbReference>
<evidence type="ECO:0000313" key="21">
    <source>
        <dbReference type="Proteomes" id="UP000186698"/>
    </source>
</evidence>
<gene>
    <name evidence="22" type="primary">hmces.L</name>
    <name evidence="22" type="synonym">c3orf37</name>
    <name evidence="22" type="synonym">hmces</name>
</gene>